<accession>A0A1G8N0E4</accession>
<dbReference type="Proteomes" id="UP000199706">
    <property type="component" value="Unassembled WGS sequence"/>
</dbReference>
<dbReference type="SUPFAM" id="SSF54285">
    <property type="entry name" value="MoaD/ThiS"/>
    <property type="match status" value="1"/>
</dbReference>
<dbReference type="OrthoDB" id="9103075at2"/>
<gene>
    <name evidence="1" type="ORF">SAMN05216466_13250</name>
</gene>
<protein>
    <submittedName>
        <fullName evidence="1">ThiS family protein</fullName>
    </submittedName>
</protein>
<dbReference type="Pfam" id="PF02597">
    <property type="entry name" value="ThiS"/>
    <property type="match status" value="1"/>
</dbReference>
<organism evidence="1 2">
    <name type="scientific">Paraburkholderia phenazinium</name>
    <dbReference type="NCBI Taxonomy" id="60549"/>
    <lineage>
        <taxon>Bacteria</taxon>
        <taxon>Pseudomonadati</taxon>
        <taxon>Pseudomonadota</taxon>
        <taxon>Betaproteobacteria</taxon>
        <taxon>Burkholderiales</taxon>
        <taxon>Burkholderiaceae</taxon>
        <taxon>Paraburkholderia</taxon>
    </lineage>
</organism>
<dbReference type="InterPro" id="IPR012675">
    <property type="entry name" value="Beta-grasp_dom_sf"/>
</dbReference>
<dbReference type="InterPro" id="IPR003749">
    <property type="entry name" value="ThiS/MoaD-like"/>
</dbReference>
<dbReference type="InterPro" id="IPR016155">
    <property type="entry name" value="Mopterin_synth/thiamin_S_b"/>
</dbReference>
<proteinExistence type="predicted"/>
<evidence type="ECO:0000313" key="2">
    <source>
        <dbReference type="Proteomes" id="UP000199706"/>
    </source>
</evidence>
<reference evidence="1 2" key="1">
    <citation type="submission" date="2016-10" db="EMBL/GenBank/DDBJ databases">
        <authorList>
            <person name="de Groot N.N."/>
        </authorList>
    </citation>
    <scope>NUCLEOTIDE SEQUENCE [LARGE SCALE GENOMIC DNA]</scope>
    <source>
        <strain evidence="1 2">LMG 2247</strain>
    </source>
</reference>
<evidence type="ECO:0000313" key="1">
    <source>
        <dbReference type="EMBL" id="SDI73741.1"/>
    </source>
</evidence>
<dbReference type="RefSeq" id="WP_090695646.1">
    <property type="nucleotide sequence ID" value="NZ_CADERL010000038.1"/>
</dbReference>
<dbReference type="AlphaFoldDB" id="A0A1G8N0E4"/>
<dbReference type="Gene3D" id="3.10.20.30">
    <property type="match status" value="1"/>
</dbReference>
<name>A0A1G8N0E4_9BURK</name>
<sequence length="87" mass="9592">MTFLFSGSLLRYVGFRRQIDYETSTLAIALRVLFADYPEIEGILMNQDGTLRRSLRLAINGEVVHTDLSQPLVATDSVTIMTAIAGG</sequence>
<dbReference type="CDD" id="cd17040">
    <property type="entry name" value="Ubl_MoaD_like"/>
    <property type="match status" value="1"/>
</dbReference>
<dbReference type="EMBL" id="FNCJ01000032">
    <property type="protein sequence ID" value="SDI73741.1"/>
    <property type="molecule type" value="Genomic_DNA"/>
</dbReference>